<evidence type="ECO:0000259" key="2">
    <source>
        <dbReference type="SMART" id="SM00254"/>
    </source>
</evidence>
<proteinExistence type="predicted"/>
<accession>A0ABD2IHA6</accession>
<dbReference type="AlphaFoldDB" id="A0ABD2IHA6"/>
<dbReference type="Proteomes" id="UP001620626">
    <property type="component" value="Unassembled WGS sequence"/>
</dbReference>
<evidence type="ECO:0000313" key="3">
    <source>
        <dbReference type="EMBL" id="KAL3076945.1"/>
    </source>
</evidence>
<dbReference type="Pfam" id="PF01549">
    <property type="entry name" value="ShK"/>
    <property type="match status" value="1"/>
</dbReference>
<name>A0ABD2IHA6_9BILA</name>
<dbReference type="InterPro" id="IPR003582">
    <property type="entry name" value="ShKT_dom"/>
</dbReference>
<keyword evidence="4" id="KW-1185">Reference proteome</keyword>
<keyword evidence="1" id="KW-0812">Transmembrane</keyword>
<keyword evidence="1" id="KW-1133">Transmembrane helix</keyword>
<feature type="transmembrane region" description="Helical" evidence="1">
    <location>
        <begin position="6"/>
        <end position="28"/>
    </location>
</feature>
<evidence type="ECO:0000313" key="4">
    <source>
        <dbReference type="Proteomes" id="UP001620626"/>
    </source>
</evidence>
<comment type="caution">
    <text evidence="3">The sequence shown here is derived from an EMBL/GenBank/DDBJ whole genome shotgun (WGS) entry which is preliminary data.</text>
</comment>
<reference evidence="3 4" key="1">
    <citation type="submission" date="2024-10" db="EMBL/GenBank/DDBJ databases">
        <authorList>
            <person name="Kim D."/>
        </authorList>
    </citation>
    <scope>NUCLEOTIDE SEQUENCE [LARGE SCALE GENOMIC DNA]</scope>
    <source>
        <strain evidence="3">BH-2024</strain>
    </source>
</reference>
<protein>
    <recommendedName>
        <fullName evidence="2">ShKT domain-containing protein</fullName>
    </recommendedName>
</protein>
<keyword evidence="1" id="KW-0472">Membrane</keyword>
<feature type="domain" description="ShKT" evidence="2">
    <location>
        <begin position="81"/>
        <end position="121"/>
    </location>
</feature>
<evidence type="ECO:0000256" key="1">
    <source>
        <dbReference type="SAM" id="Phobius"/>
    </source>
</evidence>
<dbReference type="SMART" id="SM00254">
    <property type="entry name" value="ShKT"/>
    <property type="match status" value="1"/>
</dbReference>
<sequence length="128" mass="13764">MFPANSLLSIIPFSVNSFSIFLFLLHFLRFSAPQNIGICNTCLDGSCPIGFSCNNNCCIIPSSSSSSISSTTSAPSPPQSQCQDKWAPNLCNFYKITGRCLQSGFILWLMISCKSTCGLCTAQIVSIG</sequence>
<gene>
    <name evidence="3" type="ORF">niasHT_040172</name>
</gene>
<organism evidence="3 4">
    <name type="scientific">Heterodera trifolii</name>
    <dbReference type="NCBI Taxonomy" id="157864"/>
    <lineage>
        <taxon>Eukaryota</taxon>
        <taxon>Metazoa</taxon>
        <taxon>Ecdysozoa</taxon>
        <taxon>Nematoda</taxon>
        <taxon>Chromadorea</taxon>
        <taxon>Rhabditida</taxon>
        <taxon>Tylenchina</taxon>
        <taxon>Tylenchomorpha</taxon>
        <taxon>Tylenchoidea</taxon>
        <taxon>Heteroderidae</taxon>
        <taxon>Heteroderinae</taxon>
        <taxon>Heterodera</taxon>
    </lineage>
</organism>
<dbReference type="EMBL" id="JBICBT010001239">
    <property type="protein sequence ID" value="KAL3076945.1"/>
    <property type="molecule type" value="Genomic_DNA"/>
</dbReference>